<keyword evidence="3" id="KW-1185">Reference proteome</keyword>
<dbReference type="InterPro" id="IPR020904">
    <property type="entry name" value="Sc_DH/Rdtase_CS"/>
</dbReference>
<dbReference type="SUPFAM" id="SSF51735">
    <property type="entry name" value="NAD(P)-binding Rossmann-fold domains"/>
    <property type="match status" value="1"/>
</dbReference>
<dbReference type="RefSeq" id="WP_047224233.1">
    <property type="nucleotide sequence ID" value="NZ_JWIO01000033.1"/>
</dbReference>
<dbReference type="InterPro" id="IPR016040">
    <property type="entry name" value="NAD(P)-bd_dom"/>
</dbReference>
<dbReference type="InterPro" id="IPR045869">
    <property type="entry name" value="Arna-like_SDR_e"/>
</dbReference>
<comment type="caution">
    <text evidence="2">The sequence shown here is derived from an EMBL/GenBank/DDBJ whole genome shotgun (WGS) entry which is preliminary data.</text>
</comment>
<proteinExistence type="predicted"/>
<dbReference type="Proteomes" id="UP000035425">
    <property type="component" value="Unassembled WGS sequence"/>
</dbReference>
<dbReference type="PANTHER" id="PTHR43000">
    <property type="entry name" value="DTDP-D-GLUCOSE 4,6-DEHYDRATASE-RELATED"/>
    <property type="match status" value="1"/>
</dbReference>
<evidence type="ECO:0000259" key="1">
    <source>
        <dbReference type="Pfam" id="PF16363"/>
    </source>
</evidence>
<reference evidence="2 3" key="1">
    <citation type="submission" date="2014-12" db="EMBL/GenBank/DDBJ databases">
        <title>Frankia sp. BMG5.1 draft genome.</title>
        <authorList>
            <person name="Gtari M."/>
            <person name="Ghodhbane-Gtari F."/>
            <person name="Nouioui I."/>
            <person name="Ktari A."/>
            <person name="Hezbri K."/>
            <person name="Mimouni W."/>
            <person name="Sbissi I."/>
            <person name="Ayari A."/>
            <person name="Yamanaka T."/>
            <person name="Normand P."/>
            <person name="Tisa L.S."/>
            <person name="Boudabous A."/>
        </authorList>
    </citation>
    <scope>NUCLEOTIDE SEQUENCE [LARGE SCALE GENOMIC DNA]</scope>
    <source>
        <strain evidence="2 3">BMG5.1</strain>
    </source>
</reference>
<evidence type="ECO:0000313" key="2">
    <source>
        <dbReference type="EMBL" id="KLL10409.1"/>
    </source>
</evidence>
<dbReference type="EMBL" id="JWIO01000033">
    <property type="protein sequence ID" value="KLL10409.1"/>
    <property type="molecule type" value="Genomic_DNA"/>
</dbReference>
<dbReference type="Pfam" id="PF16363">
    <property type="entry name" value="GDP_Man_Dehyd"/>
    <property type="match status" value="1"/>
</dbReference>
<protein>
    <submittedName>
        <fullName evidence="2">NAD-dependent dehydratase</fullName>
    </submittedName>
</protein>
<dbReference type="InterPro" id="IPR036291">
    <property type="entry name" value="NAD(P)-bd_dom_sf"/>
</dbReference>
<evidence type="ECO:0000313" key="3">
    <source>
        <dbReference type="Proteomes" id="UP000035425"/>
    </source>
</evidence>
<organism evidence="2 3">
    <name type="scientific">Protofrankia coriariae</name>
    <dbReference type="NCBI Taxonomy" id="1562887"/>
    <lineage>
        <taxon>Bacteria</taxon>
        <taxon>Bacillati</taxon>
        <taxon>Actinomycetota</taxon>
        <taxon>Actinomycetes</taxon>
        <taxon>Frankiales</taxon>
        <taxon>Frankiaceae</taxon>
        <taxon>Protofrankia</taxon>
    </lineage>
</organism>
<dbReference type="CDD" id="cd05257">
    <property type="entry name" value="Arna_like_SDR_e"/>
    <property type="match status" value="1"/>
</dbReference>
<accession>A0ABR5F119</accession>
<dbReference type="Gene3D" id="3.40.50.720">
    <property type="entry name" value="NAD(P)-binding Rossmann-like Domain"/>
    <property type="match status" value="1"/>
</dbReference>
<feature type="domain" description="NAD(P)-binding" evidence="1">
    <location>
        <begin position="6"/>
        <end position="306"/>
    </location>
</feature>
<gene>
    <name evidence="2" type="ORF">FrCorBMG51_18070</name>
</gene>
<sequence length="326" mass="34946">MARTALVTGAGGFIGGHLAAALVRGGSRVRAFLRYNSRGERGSLEWHDQHVVRDMEVLFGDLRDVESVQRAVSGADVVFHLGAQIAIPYSYVNARDFFETNVLGTLNVAEAALRAGVGRVVHTSTSEVYGTARTIPMTEEHPLTAQSPYAASKTGGDQLMGAFHRSHQLPVTVLRPFNTYGPHQSARAVTTTVITQALAGGTLRLGELDTRRDLTFVSDTVAGFLAAAESDAAVGRTVHLGTGHDVSVAELVTAVGDLLGRKLTVNVDETRLRPPHSEVARLVSNPALARELLGWAPRVDLDAGLTATIGWIKSNMSRFRVGEYSR</sequence>
<name>A0ABR5F119_9ACTN</name>
<dbReference type="PROSITE" id="PS00061">
    <property type="entry name" value="ADH_SHORT"/>
    <property type="match status" value="1"/>
</dbReference>